<dbReference type="SUPFAM" id="SSF56059">
    <property type="entry name" value="Glutathione synthetase ATP-binding domain-like"/>
    <property type="match status" value="1"/>
</dbReference>
<comment type="catalytic activity">
    <reaction evidence="11 13">
        <text>N(6)-biotinyl-L-lysyl-[protein] + hydrogencarbonate + ATP = N(6)-carboxybiotinyl-L-lysyl-[protein] + ADP + phosphate + H(+)</text>
        <dbReference type="Rhea" id="RHEA:13501"/>
        <dbReference type="Rhea" id="RHEA-COMP:10505"/>
        <dbReference type="Rhea" id="RHEA-COMP:10506"/>
        <dbReference type="ChEBI" id="CHEBI:15378"/>
        <dbReference type="ChEBI" id="CHEBI:17544"/>
        <dbReference type="ChEBI" id="CHEBI:30616"/>
        <dbReference type="ChEBI" id="CHEBI:43474"/>
        <dbReference type="ChEBI" id="CHEBI:83144"/>
        <dbReference type="ChEBI" id="CHEBI:83145"/>
        <dbReference type="ChEBI" id="CHEBI:456216"/>
        <dbReference type="EC" id="6.3.4.14"/>
    </reaction>
</comment>
<name>F2LV89_HIPMA</name>
<dbReference type="PANTHER" id="PTHR48095">
    <property type="entry name" value="PYRUVATE CARBOXYLASE SUBUNIT A"/>
    <property type="match status" value="1"/>
</dbReference>
<dbReference type="InParanoid" id="F2LV89"/>
<dbReference type="GO" id="GO:0005524">
    <property type="term" value="F:ATP binding"/>
    <property type="evidence" value="ECO:0007669"/>
    <property type="project" value="UniProtKB-UniRule"/>
</dbReference>
<dbReference type="InterPro" id="IPR011764">
    <property type="entry name" value="Biotin_carboxylation_dom"/>
</dbReference>
<gene>
    <name evidence="16" type="ordered locus">Hipma_0703</name>
</gene>
<keyword evidence="9" id="KW-0460">Magnesium</keyword>
<evidence type="ECO:0000256" key="6">
    <source>
        <dbReference type="ARBA" id="ARBA00022723"/>
    </source>
</evidence>
<dbReference type="UniPathway" id="UPA00655">
    <property type="reaction ID" value="UER00711"/>
</dbReference>
<dbReference type="AlphaFoldDB" id="F2LV89"/>
<reference evidence="17" key="2">
    <citation type="submission" date="2011-03" db="EMBL/GenBank/DDBJ databases">
        <title>The complete genome of Hippea maritima DSM 10411.</title>
        <authorList>
            <consortium name="US DOE Joint Genome Institute (JGI-PGF)"/>
            <person name="Lucas S."/>
            <person name="Copeland A."/>
            <person name="Lapidus A."/>
            <person name="Bruce D."/>
            <person name="Goodwin L."/>
            <person name="Pitluck S."/>
            <person name="Peters L."/>
            <person name="Kyrpides N."/>
            <person name="Mavromatis K."/>
            <person name="Pagani I."/>
            <person name="Ivanova N."/>
            <person name="Mikhailova N."/>
            <person name="Lu M."/>
            <person name="Detter J.C."/>
            <person name="Tapia R."/>
            <person name="Han C."/>
            <person name="Land M."/>
            <person name="Hauser L."/>
            <person name="Markowitz V."/>
            <person name="Cheng J.-F."/>
            <person name="Hugenholtz P."/>
            <person name="Woyke T."/>
            <person name="Wu D."/>
            <person name="Spring S."/>
            <person name="Schroeder M."/>
            <person name="Brambilla E."/>
            <person name="Klenk H.-P."/>
            <person name="Eisen J.A."/>
        </authorList>
    </citation>
    <scope>NUCLEOTIDE SEQUENCE [LARGE SCALE GENOMIC DNA]</scope>
    <source>
        <strain evidence="17">ATCC 700847 / DSM 10411 / MH2</strain>
    </source>
</reference>
<dbReference type="Pfam" id="PF00289">
    <property type="entry name" value="Biotin_carb_N"/>
    <property type="match status" value="1"/>
</dbReference>
<dbReference type="GO" id="GO:0006633">
    <property type="term" value="P:fatty acid biosynthetic process"/>
    <property type="evidence" value="ECO:0007669"/>
    <property type="project" value="UniProtKB-KW"/>
</dbReference>
<sequence length="447" mass="49948">MFKKILIANRGEIAVRIIRAAKELGIKTTAVYSTEDKDSMHVKLADEAICIGPAEASKSYLHLFNMAQAIVNSKCDAVHPGYGFLSENPAFVRVCNDLGVTFIGPDAETMERLADKSIVKSILEDNGIPTIPGSRGSIKDEETLIETAEKIGYPVLLKAAWGGGGKGMRVVRSKEELIGAYSAAKMEARASFGKEDIYLEKFIEHPRHIEVQILADEYGNVVHVGERDCTLQRRHQKLLEEAPSVVLKEEIRKNLLSTAVEAARVLNYKNAGTLEFLFDGENFYFIEINTRIQVEHPVTEMAYGVDLIKEQIRIAAKEEISFTQSAVKPKFHVIECRINAEDPVKFYPSPGNITSLFIPGGPGVRVDTAIKCGSNISPFYDSMIAKLIVRGNSREEARLRMLRCLDEFVVEGVKTSIDFFKKLLITEDFINNNYDTNFIDKKILSKY</sequence>
<dbReference type="FunCoup" id="F2LV89">
    <property type="interactions" value="446"/>
</dbReference>
<evidence type="ECO:0000256" key="1">
    <source>
        <dbReference type="ARBA" id="ARBA00003761"/>
    </source>
</evidence>
<dbReference type="InterPro" id="IPR016185">
    <property type="entry name" value="PreATP-grasp_dom_sf"/>
</dbReference>
<dbReference type="NCBIfam" id="TIGR00514">
    <property type="entry name" value="accC"/>
    <property type="match status" value="1"/>
</dbReference>
<dbReference type="InterPro" id="IPR011054">
    <property type="entry name" value="Rudment_hybrid_motif"/>
</dbReference>
<dbReference type="Pfam" id="PF02785">
    <property type="entry name" value="Biotin_carb_C"/>
    <property type="match status" value="1"/>
</dbReference>
<dbReference type="InterPro" id="IPR011761">
    <property type="entry name" value="ATP-grasp"/>
</dbReference>
<dbReference type="InterPro" id="IPR005479">
    <property type="entry name" value="CPAse_ATP-bd"/>
</dbReference>
<dbReference type="HOGENOM" id="CLU_000395_3_2_7"/>
<evidence type="ECO:0000256" key="4">
    <source>
        <dbReference type="ARBA" id="ARBA00013263"/>
    </source>
</evidence>
<dbReference type="Gene3D" id="3.30.470.20">
    <property type="entry name" value="ATP-grasp fold, B domain"/>
    <property type="match status" value="1"/>
</dbReference>
<keyword evidence="13" id="KW-0275">Fatty acid biosynthesis</keyword>
<dbReference type="KEGG" id="hmr:Hipma_0703"/>
<keyword evidence="10 13" id="KW-0092">Biotin</keyword>
<proteinExistence type="predicted"/>
<accession>F2LV89</accession>
<evidence type="ECO:0000256" key="8">
    <source>
        <dbReference type="ARBA" id="ARBA00022840"/>
    </source>
</evidence>
<evidence type="ECO:0000256" key="12">
    <source>
        <dbReference type="PROSITE-ProRule" id="PRU00409"/>
    </source>
</evidence>
<organism evidence="16 17">
    <name type="scientific">Hippea maritima (strain ATCC 700847 / DSM 10411 / MH2)</name>
    <dbReference type="NCBI Taxonomy" id="760142"/>
    <lineage>
        <taxon>Bacteria</taxon>
        <taxon>Pseudomonadati</taxon>
        <taxon>Campylobacterota</taxon>
        <taxon>Desulfurellia</taxon>
        <taxon>Desulfurellales</taxon>
        <taxon>Hippeaceae</taxon>
        <taxon>Hippea</taxon>
    </lineage>
</organism>
<keyword evidence="5 13" id="KW-0436">Ligase</keyword>
<dbReference type="RefSeq" id="WP_013681714.1">
    <property type="nucleotide sequence ID" value="NC_015318.1"/>
</dbReference>
<evidence type="ECO:0000313" key="16">
    <source>
        <dbReference type="EMBL" id="AEA33673.1"/>
    </source>
</evidence>
<dbReference type="FunFam" id="3.30.1490.20:FF:000018">
    <property type="entry name" value="Biotin carboxylase"/>
    <property type="match status" value="1"/>
</dbReference>
<evidence type="ECO:0000256" key="2">
    <source>
        <dbReference type="ARBA" id="ARBA00004956"/>
    </source>
</evidence>
<evidence type="ECO:0000256" key="11">
    <source>
        <dbReference type="ARBA" id="ARBA00048600"/>
    </source>
</evidence>
<dbReference type="EC" id="6.3.4.14" evidence="4 13"/>
<dbReference type="GO" id="GO:0004075">
    <property type="term" value="F:biotin carboxylase activity"/>
    <property type="evidence" value="ECO:0007669"/>
    <property type="project" value="UniProtKB-EC"/>
</dbReference>
<dbReference type="InterPro" id="IPR005482">
    <property type="entry name" value="Biotin_COase_C"/>
</dbReference>
<dbReference type="eggNOG" id="COG0439">
    <property type="taxonomic scope" value="Bacteria"/>
</dbReference>
<dbReference type="Pfam" id="PF02786">
    <property type="entry name" value="CPSase_L_D2"/>
    <property type="match status" value="1"/>
</dbReference>
<protein>
    <recommendedName>
        <fullName evidence="4 13">Biotin carboxylase</fullName>
        <ecNumber evidence="4 13">6.3.4.14</ecNumber>
    </recommendedName>
    <alternativeName>
        <fullName evidence="13">Acetyl-coenzyme A carboxylase biotin carboxylase subunit A</fullName>
    </alternativeName>
</protein>
<evidence type="ECO:0000313" key="17">
    <source>
        <dbReference type="Proteomes" id="UP000008139"/>
    </source>
</evidence>
<dbReference type="SUPFAM" id="SSF51246">
    <property type="entry name" value="Rudiment single hybrid motif"/>
    <property type="match status" value="1"/>
</dbReference>
<feature type="domain" description="Biotin carboxylation" evidence="15">
    <location>
        <begin position="1"/>
        <end position="444"/>
    </location>
</feature>
<dbReference type="PANTHER" id="PTHR48095:SF2">
    <property type="entry name" value="BIOTIN CARBOXYLASE, CHLOROPLASTIC"/>
    <property type="match status" value="1"/>
</dbReference>
<comment type="function">
    <text evidence="1 13">This protein is a component of the acetyl coenzyme A carboxylase complex; first, biotin carboxylase catalyzes the carboxylation of the carrier protein and then the transcarboxylase transfers the carboxyl group to form malonyl-CoA.</text>
</comment>
<dbReference type="GO" id="GO:2001295">
    <property type="term" value="P:malonyl-CoA biosynthetic process"/>
    <property type="evidence" value="ECO:0007669"/>
    <property type="project" value="UniProtKB-UniPathway"/>
</dbReference>
<evidence type="ECO:0000256" key="5">
    <source>
        <dbReference type="ARBA" id="ARBA00022598"/>
    </source>
</evidence>
<keyword evidence="13" id="KW-0276">Fatty acid metabolism</keyword>
<evidence type="ECO:0000259" key="15">
    <source>
        <dbReference type="PROSITE" id="PS50979"/>
    </source>
</evidence>
<dbReference type="PROSITE" id="PS50979">
    <property type="entry name" value="BC"/>
    <property type="match status" value="1"/>
</dbReference>
<dbReference type="FunFam" id="3.40.50.20:FF:000010">
    <property type="entry name" value="Propionyl-CoA carboxylase subunit alpha"/>
    <property type="match status" value="1"/>
</dbReference>
<dbReference type="OrthoDB" id="9769961at2"/>
<evidence type="ECO:0000259" key="14">
    <source>
        <dbReference type="PROSITE" id="PS50975"/>
    </source>
</evidence>
<evidence type="ECO:0000256" key="3">
    <source>
        <dbReference type="ARBA" id="ARBA00011750"/>
    </source>
</evidence>
<dbReference type="InterPro" id="IPR005481">
    <property type="entry name" value="BC-like_N"/>
</dbReference>
<dbReference type="NCBIfam" id="NF006367">
    <property type="entry name" value="PRK08591.1"/>
    <property type="match status" value="1"/>
</dbReference>
<keyword evidence="13" id="KW-0443">Lipid metabolism</keyword>
<keyword evidence="13" id="KW-0444">Lipid biosynthesis</keyword>
<evidence type="ECO:0000256" key="7">
    <source>
        <dbReference type="ARBA" id="ARBA00022741"/>
    </source>
</evidence>
<keyword evidence="6" id="KW-0479">Metal-binding</keyword>
<dbReference type="PROSITE" id="PS50975">
    <property type="entry name" value="ATP_GRASP"/>
    <property type="match status" value="1"/>
</dbReference>
<keyword evidence="17" id="KW-1185">Reference proteome</keyword>
<evidence type="ECO:0000256" key="10">
    <source>
        <dbReference type="ARBA" id="ARBA00023267"/>
    </source>
</evidence>
<comment type="subunit">
    <text evidence="3 13">Acetyl-CoA carboxylase is a heterohexamer of biotin carboxyl carrier protein, biotin carboxylase and the two subunits of carboxyl transferase in a 2:2 complex.</text>
</comment>
<dbReference type="STRING" id="760142.Hipma_0703"/>
<dbReference type="Proteomes" id="UP000008139">
    <property type="component" value="Chromosome"/>
</dbReference>
<dbReference type="PROSITE" id="PS00867">
    <property type="entry name" value="CPSASE_2"/>
    <property type="match status" value="1"/>
</dbReference>
<dbReference type="SMART" id="SM00878">
    <property type="entry name" value="Biotin_carb_C"/>
    <property type="match status" value="1"/>
</dbReference>
<keyword evidence="7 12" id="KW-0547">Nucleotide-binding</keyword>
<comment type="pathway">
    <text evidence="2 13">Lipid metabolism; malonyl-CoA biosynthesis; malonyl-CoA from acetyl-CoA: step 1/1.</text>
</comment>
<dbReference type="PROSITE" id="PS00866">
    <property type="entry name" value="CPSASE_1"/>
    <property type="match status" value="1"/>
</dbReference>
<feature type="domain" description="ATP-grasp" evidence="14">
    <location>
        <begin position="120"/>
        <end position="316"/>
    </location>
</feature>
<evidence type="ECO:0000256" key="9">
    <source>
        <dbReference type="ARBA" id="ARBA00022842"/>
    </source>
</evidence>
<dbReference type="SUPFAM" id="SSF52440">
    <property type="entry name" value="PreATP-grasp domain"/>
    <property type="match status" value="1"/>
</dbReference>
<reference evidence="16 17" key="1">
    <citation type="journal article" date="2011" name="Stand. Genomic Sci.">
        <title>Complete genome sequence of the thermophilic sulfur-reducer Hippea maritima type strain (MH(2)).</title>
        <authorList>
            <person name="Huntemann M."/>
            <person name="Lu M."/>
            <person name="Nolan M."/>
            <person name="Lapidus A."/>
            <person name="Lucas S."/>
            <person name="Hammon N."/>
            <person name="Deshpande S."/>
            <person name="Cheng J.F."/>
            <person name="Tapia R."/>
            <person name="Han C."/>
            <person name="Goodwin L."/>
            <person name="Pitluck S."/>
            <person name="Liolios K."/>
            <person name="Pagani I."/>
            <person name="Ivanova N."/>
            <person name="Ovchinikova G."/>
            <person name="Pati A."/>
            <person name="Chen A."/>
            <person name="Palaniappan K."/>
            <person name="Land M."/>
            <person name="Hauser L."/>
            <person name="Jeffries C.D."/>
            <person name="Detter J.C."/>
            <person name="Brambilla E.M."/>
            <person name="Rohde M."/>
            <person name="Spring S."/>
            <person name="Goker M."/>
            <person name="Woyke T."/>
            <person name="Bristow J."/>
            <person name="Eisen J.A."/>
            <person name="Markowitz V."/>
            <person name="Hugenholtz P."/>
            <person name="Kyrpides N.C."/>
            <person name="Klenk H.P."/>
            <person name="Mavromatis K."/>
        </authorList>
    </citation>
    <scope>NUCLEOTIDE SEQUENCE [LARGE SCALE GENOMIC DNA]</scope>
    <source>
        <strain evidence="17">ATCC 700847 / DSM 10411 / MH2</strain>
    </source>
</reference>
<dbReference type="InterPro" id="IPR051602">
    <property type="entry name" value="ACC_Biotin_Carboxylase"/>
</dbReference>
<evidence type="ECO:0000256" key="13">
    <source>
        <dbReference type="RuleBase" id="RU365063"/>
    </source>
</evidence>
<keyword evidence="8 12" id="KW-0067">ATP-binding</keyword>
<dbReference type="InterPro" id="IPR004549">
    <property type="entry name" value="Acetyl_CoA_COase_biotin_COase"/>
</dbReference>
<dbReference type="GO" id="GO:0046872">
    <property type="term" value="F:metal ion binding"/>
    <property type="evidence" value="ECO:0007669"/>
    <property type="project" value="UniProtKB-KW"/>
</dbReference>
<dbReference type="EMBL" id="CP002606">
    <property type="protein sequence ID" value="AEA33673.1"/>
    <property type="molecule type" value="Genomic_DNA"/>
</dbReference>